<reference evidence="2" key="1">
    <citation type="submission" date="2023-03" db="EMBL/GenBank/DDBJ databases">
        <title>Bacterial isolates from washroom surfaces on a university campus.</title>
        <authorList>
            <person name="Holman D.B."/>
            <person name="Gzyl K.E."/>
            <person name="Taheri A.E."/>
        </authorList>
    </citation>
    <scope>NUCLEOTIDE SEQUENCE</scope>
    <source>
        <strain evidence="2">RD03</strain>
    </source>
</reference>
<dbReference type="InterPro" id="IPR020372">
    <property type="entry name" value="Competence_ComGG"/>
</dbReference>
<gene>
    <name evidence="2" type="primary">comGG</name>
    <name evidence="2" type="ORF">P5X88_04145</name>
</gene>
<keyword evidence="1" id="KW-0812">Transmembrane</keyword>
<evidence type="ECO:0000313" key="2">
    <source>
        <dbReference type="EMBL" id="MDH5160115.1"/>
    </source>
</evidence>
<evidence type="ECO:0000313" key="3">
    <source>
        <dbReference type="Proteomes" id="UP001159179"/>
    </source>
</evidence>
<dbReference type="Pfam" id="PF14173">
    <property type="entry name" value="ComGG"/>
    <property type="match status" value="1"/>
</dbReference>
<name>A0AAW6SPF8_9BACI</name>
<dbReference type="AlphaFoldDB" id="A0AAW6SPF8"/>
<proteinExistence type="predicted"/>
<protein>
    <submittedName>
        <fullName evidence="2">Competence type IV pilus minor pilin ComGG</fullName>
    </submittedName>
</protein>
<keyword evidence="1" id="KW-0472">Membrane</keyword>
<organism evidence="2 3">
    <name type="scientific">Heyndrickxia oleronia</name>
    <dbReference type="NCBI Taxonomy" id="38875"/>
    <lineage>
        <taxon>Bacteria</taxon>
        <taxon>Bacillati</taxon>
        <taxon>Bacillota</taxon>
        <taxon>Bacilli</taxon>
        <taxon>Bacillales</taxon>
        <taxon>Bacillaceae</taxon>
        <taxon>Heyndrickxia</taxon>
    </lineage>
</organism>
<sequence>MRNQKGFVFPLVLGVIFITFLFLTSSTHIYLSEKRYLHETKGYYISNSLNVMAIKSLIRQIENQNNMDSGTIAFNQGKINYHVYPQDEENYLINITTSIEHGRGIKYQVLYSIKDHRLLKWNEN</sequence>
<dbReference type="EMBL" id="JAROYP010000002">
    <property type="protein sequence ID" value="MDH5160115.1"/>
    <property type="molecule type" value="Genomic_DNA"/>
</dbReference>
<keyword evidence="1" id="KW-1133">Transmembrane helix</keyword>
<feature type="transmembrane region" description="Helical" evidence="1">
    <location>
        <begin position="6"/>
        <end position="31"/>
    </location>
</feature>
<evidence type="ECO:0000256" key="1">
    <source>
        <dbReference type="SAM" id="Phobius"/>
    </source>
</evidence>
<accession>A0AAW6SPF8</accession>
<dbReference type="Proteomes" id="UP001159179">
    <property type="component" value="Unassembled WGS sequence"/>
</dbReference>
<comment type="caution">
    <text evidence="2">The sequence shown here is derived from an EMBL/GenBank/DDBJ whole genome shotgun (WGS) entry which is preliminary data.</text>
</comment>
<dbReference type="RefSeq" id="WP_280615867.1">
    <property type="nucleotide sequence ID" value="NZ_JAROYP010000002.1"/>
</dbReference>